<dbReference type="InterPro" id="IPR020579">
    <property type="entry name" value="Exonuc_VII_lsu_C"/>
</dbReference>
<keyword evidence="1" id="KW-0963">Cytoplasm</keyword>
<feature type="domain" description="Exonuclease VII large subunit C-terminal" evidence="6">
    <location>
        <begin position="130"/>
        <end position="330"/>
    </location>
</feature>
<feature type="coiled-coil region" evidence="5">
    <location>
        <begin position="266"/>
        <end position="300"/>
    </location>
</feature>
<accession>A0A381T7H0</accession>
<name>A0A381T7H0_9ZZZZ</name>
<dbReference type="GO" id="GO:0006308">
    <property type="term" value="P:DNA catabolic process"/>
    <property type="evidence" value="ECO:0007669"/>
    <property type="project" value="InterPro"/>
</dbReference>
<evidence type="ECO:0000259" key="6">
    <source>
        <dbReference type="Pfam" id="PF02601"/>
    </source>
</evidence>
<evidence type="ECO:0000259" key="7">
    <source>
        <dbReference type="Pfam" id="PF13742"/>
    </source>
</evidence>
<dbReference type="AlphaFoldDB" id="A0A381T7H0"/>
<keyword evidence="3" id="KW-0378">Hydrolase</keyword>
<dbReference type="PANTHER" id="PTHR30008:SF0">
    <property type="entry name" value="EXODEOXYRIBONUCLEASE 7 LARGE SUBUNIT"/>
    <property type="match status" value="1"/>
</dbReference>
<dbReference type="CDD" id="cd04489">
    <property type="entry name" value="ExoVII_LU_OBF"/>
    <property type="match status" value="1"/>
</dbReference>
<dbReference type="Pfam" id="PF13742">
    <property type="entry name" value="tRNA_anti_2"/>
    <property type="match status" value="1"/>
</dbReference>
<dbReference type="InterPro" id="IPR003753">
    <property type="entry name" value="Exonuc_VII_L"/>
</dbReference>
<keyword evidence="5" id="KW-0175">Coiled coil</keyword>
<evidence type="ECO:0000256" key="5">
    <source>
        <dbReference type="SAM" id="Coils"/>
    </source>
</evidence>
<dbReference type="GO" id="GO:0008855">
    <property type="term" value="F:exodeoxyribonuclease VII activity"/>
    <property type="evidence" value="ECO:0007669"/>
    <property type="project" value="InterPro"/>
</dbReference>
<organism evidence="8">
    <name type="scientific">marine metagenome</name>
    <dbReference type="NCBI Taxonomy" id="408172"/>
    <lineage>
        <taxon>unclassified sequences</taxon>
        <taxon>metagenomes</taxon>
        <taxon>ecological metagenomes</taxon>
    </lineage>
</organism>
<feature type="domain" description="OB-fold nucleic acid binding" evidence="7">
    <location>
        <begin position="5"/>
        <end position="99"/>
    </location>
</feature>
<dbReference type="GO" id="GO:0009318">
    <property type="term" value="C:exodeoxyribonuclease VII complex"/>
    <property type="evidence" value="ECO:0007669"/>
    <property type="project" value="InterPro"/>
</dbReference>
<keyword evidence="2" id="KW-0540">Nuclease</keyword>
<dbReference type="NCBIfam" id="TIGR00237">
    <property type="entry name" value="xseA"/>
    <property type="match status" value="1"/>
</dbReference>
<reference evidence="8" key="1">
    <citation type="submission" date="2018-05" db="EMBL/GenBank/DDBJ databases">
        <authorList>
            <person name="Lanie J.A."/>
            <person name="Ng W.-L."/>
            <person name="Kazmierczak K.M."/>
            <person name="Andrzejewski T.M."/>
            <person name="Davidsen T.M."/>
            <person name="Wayne K.J."/>
            <person name="Tettelin H."/>
            <person name="Glass J.I."/>
            <person name="Rusch D."/>
            <person name="Podicherti R."/>
            <person name="Tsui H.-C.T."/>
            <person name="Winkler M.E."/>
        </authorList>
    </citation>
    <scope>NUCLEOTIDE SEQUENCE</scope>
</reference>
<evidence type="ECO:0000256" key="3">
    <source>
        <dbReference type="ARBA" id="ARBA00022801"/>
    </source>
</evidence>
<dbReference type="GO" id="GO:0003676">
    <property type="term" value="F:nucleic acid binding"/>
    <property type="evidence" value="ECO:0007669"/>
    <property type="project" value="InterPro"/>
</dbReference>
<dbReference type="Pfam" id="PF02601">
    <property type="entry name" value="Exonuc_VII_L"/>
    <property type="match status" value="1"/>
</dbReference>
<feature type="non-terminal residue" evidence="8">
    <location>
        <position position="487"/>
    </location>
</feature>
<protein>
    <submittedName>
        <fullName evidence="8">Uncharacterized protein</fullName>
    </submittedName>
</protein>
<gene>
    <name evidence="8" type="ORF">METZ01_LOCUS64990</name>
</gene>
<dbReference type="InterPro" id="IPR025824">
    <property type="entry name" value="OB-fold_nuc-bd_dom"/>
</dbReference>
<evidence type="ECO:0000313" key="8">
    <source>
        <dbReference type="EMBL" id="SVA12136.1"/>
    </source>
</evidence>
<proteinExistence type="predicted"/>
<evidence type="ECO:0000256" key="1">
    <source>
        <dbReference type="ARBA" id="ARBA00022490"/>
    </source>
</evidence>
<sequence>MDNTISVQDLTNIIKNCFKKNLDYNYTVQGEVVDVTDKGHIWFTLKDLNENCVISSVIWRSTKEKYNYQLEVGDIIITYGKFNFYAIQNRYNLQCSRIQKKETLENLLKKKIKKFQDLGYFNKNNILDKKNIKKVALITSFEGEAINDFKKTISNRLFFGDIHLSNVNVQGVNCVSSIIKSIDEFENNVDIILITRGGGSFLDLNEFNNDELIERIYKCSTPVYCAIGHENDYTICDSVCDLKTSTPTSLALEISMEKNILDHKINELLNYENKKYDNINNELNNNFKQLNNDIHKYILNNKPNGFYFNQNYITKLEDFKKICNETFKIKLLDCEIEFKLEDYKVLEKYDKKYTYDKYIKLFENRNKIKVKCDKNINEYLKKFNENNNFGSKNNFIIIKKLLKIIQNNQNELININKIKDCEENYNIEMTKNLENLIIYKKHLNFLKKEIFKNKINIKKKKMYKKFINFMKTPINKGITQKIINDFK</sequence>
<dbReference type="PANTHER" id="PTHR30008">
    <property type="entry name" value="EXODEOXYRIBONUCLEASE 7 LARGE SUBUNIT"/>
    <property type="match status" value="1"/>
</dbReference>
<evidence type="ECO:0000256" key="4">
    <source>
        <dbReference type="ARBA" id="ARBA00022839"/>
    </source>
</evidence>
<dbReference type="EMBL" id="UINC01004144">
    <property type="protein sequence ID" value="SVA12136.1"/>
    <property type="molecule type" value="Genomic_DNA"/>
</dbReference>
<keyword evidence="4" id="KW-0269">Exonuclease</keyword>
<evidence type="ECO:0000256" key="2">
    <source>
        <dbReference type="ARBA" id="ARBA00022722"/>
    </source>
</evidence>